<dbReference type="Proteomes" id="UP000247118">
    <property type="component" value="Chromosome"/>
</dbReference>
<sequence>MIHGLISPRRRLTAWLGLLLAAVLTCVGCSFNPGNHAMPGTGVGGPTYRLDLEFTSLLSLPAGAEVRSNGAKVGSMQSITLRDAFVIAHVEVSEDVELPYGTRAELRQTSMLGDIYIALIPPAVVGPDNLGDGDVISLADTDPGPQIEDVLARMADFVNAGSVTRLQDAIAGLNAALPSDVAELRGLSEFGSAALHESADNRDAIGRTIEAADQLSGRLDAMRGDLGFIFSDRARSRMERVPQFMTAVLNVVIDVNTLTTGLEWLIPRLPHLRANLELIAPLIREPSASPHHLNGNAATVVSLTTNKLIPFLLGPNVNIDRVSIAEQDVSANAFMLLKMVGAVR</sequence>
<name>A0AAD0NVU2_9ACTN</name>
<proteinExistence type="predicted"/>
<organism evidence="2 3">
    <name type="scientific">Gordonia terrae</name>
    <dbReference type="NCBI Taxonomy" id="2055"/>
    <lineage>
        <taxon>Bacteria</taxon>
        <taxon>Bacillati</taxon>
        <taxon>Actinomycetota</taxon>
        <taxon>Actinomycetes</taxon>
        <taxon>Mycobacteriales</taxon>
        <taxon>Gordoniaceae</taxon>
        <taxon>Gordonia</taxon>
    </lineage>
</organism>
<dbReference type="KEGG" id="gta:BCM27_02440"/>
<feature type="domain" description="Mce/MlaD" evidence="1">
    <location>
        <begin position="47"/>
        <end position="122"/>
    </location>
</feature>
<dbReference type="RefSeq" id="WP_004021612.1">
    <property type="nucleotide sequence ID" value="NZ_CABEIC010000002.1"/>
</dbReference>
<accession>A0AAD0NVU2</accession>
<evidence type="ECO:0000313" key="3">
    <source>
        <dbReference type="Proteomes" id="UP000247118"/>
    </source>
</evidence>
<gene>
    <name evidence="2" type="ORF">DLJ61_02455</name>
</gene>
<reference evidence="2 3" key="1">
    <citation type="submission" date="2018-05" db="EMBL/GenBank/DDBJ databases">
        <title>Complete genome sequence of Gordonia terrae NRRL B-16283.</title>
        <authorList>
            <person name="Garlena R.A."/>
            <person name="Russell D.A."/>
            <person name="Hatfull G.F."/>
        </authorList>
    </citation>
    <scope>NUCLEOTIDE SEQUENCE [LARGE SCALE GENOMIC DNA]</scope>
    <source>
        <strain evidence="2 3">NRRL B-16283</strain>
    </source>
</reference>
<dbReference type="EMBL" id="CP029604">
    <property type="protein sequence ID" value="AWO82552.1"/>
    <property type="molecule type" value="Genomic_DNA"/>
</dbReference>
<dbReference type="GeneID" id="32686588"/>
<protein>
    <submittedName>
        <fullName evidence="2">MCE family protein</fullName>
    </submittedName>
</protein>
<dbReference type="GO" id="GO:0005576">
    <property type="term" value="C:extracellular region"/>
    <property type="evidence" value="ECO:0007669"/>
    <property type="project" value="TreeGrafter"/>
</dbReference>
<dbReference type="PANTHER" id="PTHR33371">
    <property type="entry name" value="INTERMEMBRANE PHOSPHOLIPID TRANSPORT SYSTEM BINDING PROTEIN MLAD-RELATED"/>
    <property type="match status" value="1"/>
</dbReference>
<dbReference type="AlphaFoldDB" id="A0AAD0NVU2"/>
<dbReference type="PANTHER" id="PTHR33371:SF15">
    <property type="entry name" value="LIPOPROTEIN LPRN"/>
    <property type="match status" value="1"/>
</dbReference>
<dbReference type="InterPro" id="IPR003399">
    <property type="entry name" value="Mce/MlaD"/>
</dbReference>
<dbReference type="Pfam" id="PF02470">
    <property type="entry name" value="MlaD"/>
    <property type="match status" value="1"/>
</dbReference>
<evidence type="ECO:0000313" key="2">
    <source>
        <dbReference type="EMBL" id="AWO82552.1"/>
    </source>
</evidence>
<dbReference type="InterPro" id="IPR052336">
    <property type="entry name" value="MlaD_Phospholipid_Transporter"/>
</dbReference>
<evidence type="ECO:0000259" key="1">
    <source>
        <dbReference type="Pfam" id="PF02470"/>
    </source>
</evidence>